<dbReference type="Gene3D" id="1.10.760.10">
    <property type="entry name" value="Cytochrome c-like domain"/>
    <property type="match status" value="1"/>
</dbReference>
<dbReference type="PRINTS" id="PR00603">
    <property type="entry name" value="CYTOCHROMEC1"/>
</dbReference>
<dbReference type="InterPro" id="IPR009056">
    <property type="entry name" value="Cyt_c-like_dom"/>
</dbReference>
<dbReference type="Pfam" id="PF02167">
    <property type="entry name" value="Cytochrom_C1"/>
    <property type="match status" value="1"/>
</dbReference>
<keyword evidence="6 8" id="KW-0408">Iron</keyword>
<evidence type="ECO:0000256" key="9">
    <source>
        <dbReference type="SAM" id="Phobius"/>
    </source>
</evidence>
<name>A0A368L561_9BURK</name>
<keyword evidence="5 9" id="KW-1133">Transmembrane helix</keyword>
<evidence type="ECO:0000313" key="13">
    <source>
        <dbReference type="Proteomes" id="UP000252357"/>
    </source>
</evidence>
<evidence type="ECO:0000313" key="12">
    <source>
        <dbReference type="EMBL" id="RCS58562.1"/>
    </source>
</evidence>
<organism evidence="12 13">
    <name type="scientific">Parvibium lacunae</name>
    <dbReference type="NCBI Taxonomy" id="1888893"/>
    <lineage>
        <taxon>Bacteria</taxon>
        <taxon>Pseudomonadati</taxon>
        <taxon>Pseudomonadota</taxon>
        <taxon>Betaproteobacteria</taxon>
        <taxon>Burkholderiales</taxon>
        <taxon>Alcaligenaceae</taxon>
        <taxon>Parvibium</taxon>
    </lineage>
</organism>
<evidence type="ECO:0000256" key="8">
    <source>
        <dbReference type="PIRSR" id="PIRSR602326-1"/>
    </source>
</evidence>
<feature type="binding site" description="covalent" evidence="8">
    <location>
        <position position="60"/>
    </location>
    <ligand>
        <name>heme c</name>
        <dbReference type="ChEBI" id="CHEBI:61717"/>
    </ligand>
</feature>
<keyword evidence="7 9" id="KW-0472">Membrane</keyword>
<dbReference type="PANTHER" id="PTHR10266:SF3">
    <property type="entry name" value="CYTOCHROME C1, HEME PROTEIN, MITOCHONDRIAL"/>
    <property type="match status" value="1"/>
</dbReference>
<dbReference type="AlphaFoldDB" id="A0A368L561"/>
<sequence>MKKQMLKLCSAWLASMLIGLTAHAGGGPSFPLDHAPDRSTDMAALQRGAQLFVNYCLNCHGASMMRYNRLRDIGLTEDQIRDNLLFTADKVGEMMRVNMSAKDAKEWFGATPPDLSVIARARGTDWLYTYMRTFYKDDTRPTGWNNLAFPNVGMPHVLWELQGVRKANFVEVADPHHPGSTTHQFDKLEQVTPGKLSSVDYDNAIADLVAYLQWMGEPQQNFRKQLGVGVMILLLVLLFFATRLNAAYWKDIK</sequence>
<feature type="binding site" description="covalent" evidence="8">
    <location>
        <position position="59"/>
    </location>
    <ligand>
        <name>heme c</name>
        <dbReference type="ChEBI" id="CHEBI:61717"/>
    </ligand>
</feature>
<dbReference type="SUPFAM" id="SSF46626">
    <property type="entry name" value="Cytochrome c"/>
    <property type="match status" value="1"/>
</dbReference>
<evidence type="ECO:0000256" key="10">
    <source>
        <dbReference type="SAM" id="SignalP"/>
    </source>
</evidence>
<dbReference type="GO" id="GO:0009055">
    <property type="term" value="F:electron transfer activity"/>
    <property type="evidence" value="ECO:0007669"/>
    <property type="project" value="InterPro"/>
</dbReference>
<keyword evidence="2 8" id="KW-0349">Heme</keyword>
<keyword evidence="4 8" id="KW-0479">Metal-binding</keyword>
<dbReference type="GO" id="GO:0020037">
    <property type="term" value="F:heme binding"/>
    <property type="evidence" value="ECO:0007669"/>
    <property type="project" value="InterPro"/>
</dbReference>
<evidence type="ECO:0000256" key="7">
    <source>
        <dbReference type="ARBA" id="ARBA00023136"/>
    </source>
</evidence>
<comment type="caution">
    <text evidence="12">The sequence shown here is derived from an EMBL/GenBank/DDBJ whole genome shotgun (WGS) entry which is preliminary data.</text>
</comment>
<evidence type="ECO:0000256" key="6">
    <source>
        <dbReference type="ARBA" id="ARBA00023004"/>
    </source>
</evidence>
<comment type="cofactor">
    <cofactor evidence="8">
        <name>heme c</name>
        <dbReference type="ChEBI" id="CHEBI:61717"/>
    </cofactor>
    <text evidence="8">Binds 1 heme c group covalently per subunit.</text>
</comment>
<evidence type="ECO:0000256" key="3">
    <source>
        <dbReference type="ARBA" id="ARBA00022692"/>
    </source>
</evidence>
<feature type="signal peptide" evidence="10">
    <location>
        <begin position="1"/>
        <end position="24"/>
    </location>
</feature>
<dbReference type="Proteomes" id="UP000252357">
    <property type="component" value="Unassembled WGS sequence"/>
</dbReference>
<reference evidence="12 13" key="1">
    <citation type="journal article" date="2018" name="Int. J. Syst. Evol. Microbiol.">
        <title>Parvibium lacunae gen. nov., sp. nov., a new member of the family Alcaligenaceae isolated from a freshwater pond.</title>
        <authorList>
            <person name="Chen W.M."/>
            <person name="Xie P.B."/>
            <person name="Hsu M.Y."/>
            <person name="Sheu S.Y."/>
        </authorList>
    </citation>
    <scope>NUCLEOTIDE SEQUENCE [LARGE SCALE GENOMIC DNA]</scope>
    <source>
        <strain evidence="12 13">KMB9</strain>
    </source>
</reference>
<dbReference type="GO" id="GO:0046872">
    <property type="term" value="F:metal ion binding"/>
    <property type="evidence" value="ECO:0007669"/>
    <property type="project" value="UniProtKB-KW"/>
</dbReference>
<feature type="domain" description="Cytochrome c" evidence="11">
    <location>
        <begin position="43"/>
        <end position="216"/>
    </location>
</feature>
<dbReference type="GO" id="GO:0016020">
    <property type="term" value="C:membrane"/>
    <property type="evidence" value="ECO:0007669"/>
    <property type="project" value="UniProtKB-SubCell"/>
</dbReference>
<accession>A0A368L561</accession>
<evidence type="ECO:0000256" key="4">
    <source>
        <dbReference type="ARBA" id="ARBA00022723"/>
    </source>
</evidence>
<dbReference type="InterPro" id="IPR036909">
    <property type="entry name" value="Cyt_c-like_dom_sf"/>
</dbReference>
<keyword evidence="13" id="KW-1185">Reference proteome</keyword>
<dbReference type="EMBL" id="QPGB01000002">
    <property type="protein sequence ID" value="RCS58562.1"/>
    <property type="molecule type" value="Genomic_DNA"/>
</dbReference>
<gene>
    <name evidence="12" type="ORF">DU000_07085</name>
</gene>
<protein>
    <submittedName>
        <fullName evidence="12">Cytochrome c1</fullName>
    </submittedName>
</protein>
<proteinExistence type="predicted"/>
<evidence type="ECO:0000256" key="5">
    <source>
        <dbReference type="ARBA" id="ARBA00022989"/>
    </source>
</evidence>
<feature type="chain" id="PRO_5017074575" evidence="10">
    <location>
        <begin position="25"/>
        <end position="253"/>
    </location>
</feature>
<dbReference type="InterPro" id="IPR002326">
    <property type="entry name" value="Cyt_c1"/>
</dbReference>
<evidence type="ECO:0000256" key="2">
    <source>
        <dbReference type="ARBA" id="ARBA00022617"/>
    </source>
</evidence>
<dbReference type="OrthoDB" id="9798864at2"/>
<keyword evidence="3 9" id="KW-0812">Transmembrane</keyword>
<dbReference type="PROSITE" id="PS51007">
    <property type="entry name" value="CYTC"/>
    <property type="match status" value="1"/>
</dbReference>
<evidence type="ECO:0000256" key="1">
    <source>
        <dbReference type="ARBA" id="ARBA00004370"/>
    </source>
</evidence>
<comment type="subcellular location">
    <subcellularLocation>
        <location evidence="1">Membrane</location>
    </subcellularLocation>
</comment>
<evidence type="ECO:0000259" key="11">
    <source>
        <dbReference type="PROSITE" id="PS51007"/>
    </source>
</evidence>
<keyword evidence="10" id="KW-0732">Signal</keyword>
<dbReference type="PANTHER" id="PTHR10266">
    <property type="entry name" value="CYTOCHROME C1"/>
    <property type="match status" value="1"/>
</dbReference>
<feature type="binding site" description="covalent" evidence="8">
    <location>
        <position position="56"/>
    </location>
    <ligand>
        <name>heme c</name>
        <dbReference type="ChEBI" id="CHEBI:61717"/>
    </ligand>
</feature>
<feature type="transmembrane region" description="Helical" evidence="9">
    <location>
        <begin position="226"/>
        <end position="246"/>
    </location>
</feature>